<evidence type="ECO:0000313" key="8">
    <source>
        <dbReference type="Proteomes" id="UP001152795"/>
    </source>
</evidence>
<dbReference type="GO" id="GO:0003677">
    <property type="term" value="F:DNA binding"/>
    <property type="evidence" value="ECO:0007669"/>
    <property type="project" value="InterPro"/>
</dbReference>
<dbReference type="Proteomes" id="UP001152795">
    <property type="component" value="Unassembled WGS sequence"/>
</dbReference>
<feature type="domain" description="ZMYM2-like/QRICH1 C-terminal" evidence="5">
    <location>
        <begin position="90"/>
        <end position="232"/>
    </location>
</feature>
<dbReference type="InterPro" id="IPR021893">
    <property type="entry name" value="ZMYM2-like_C"/>
</dbReference>
<dbReference type="PANTHER" id="PTHR21446">
    <property type="entry name" value="DUF3504 DOMAIN-CONTAINING PROTEIN"/>
    <property type="match status" value="1"/>
</dbReference>
<organism evidence="7 8">
    <name type="scientific">Paramuricea clavata</name>
    <name type="common">Red gorgonian</name>
    <name type="synonym">Violescent sea-whip</name>
    <dbReference type="NCBI Taxonomy" id="317549"/>
    <lineage>
        <taxon>Eukaryota</taxon>
        <taxon>Metazoa</taxon>
        <taxon>Cnidaria</taxon>
        <taxon>Anthozoa</taxon>
        <taxon>Octocorallia</taxon>
        <taxon>Malacalcyonacea</taxon>
        <taxon>Plexauridae</taxon>
        <taxon>Paramuricea</taxon>
    </lineage>
</organism>
<sequence>MNTETLNLWLSRIVEEVCNAKGERYPARRLYVIICSLKRYLSDKSGLDPLFKDDKRFTLFRKVFDGEVRDAAKKGVEVKCRKDLRGEISVEEDGLYWTKGLLWCDSAECLLNTIYFYNGKLFGLRSSEHRLIRVSNIAVKDNFIIFDESVSKTFHGGLKDLKKSKRLIEHKCQEIGEEHSRCLVKFYSLCLEKIAMCIEANPNAFHFKPHRSGCFAYEKSAIGINTLAKILPDKLCSKAGIERKTSHCLRITCATRLFQRTVEEKQIREQTGHRSDSLFRYEKPSDEQVSFVSNVLAPPMKETGSSVSDWSTFDEVWDFDVSDETLAMLDITDFSVHSDTNDAKNTDSSPSTTNYTIAPVFNNCVFNSCDYFCTGK</sequence>
<dbReference type="Gene3D" id="1.10.443.10">
    <property type="entry name" value="Intergrase catalytic core"/>
    <property type="match status" value="1"/>
</dbReference>
<keyword evidence="4" id="KW-0233">DNA recombination</keyword>
<keyword evidence="1" id="KW-1017">Isopeptide bond</keyword>
<dbReference type="InterPro" id="IPR013762">
    <property type="entry name" value="Integrase-like_cat_sf"/>
</dbReference>
<comment type="caution">
    <text evidence="7">The sequence shown here is derived from an EMBL/GenBank/DDBJ whole genome shotgun (WGS) entry which is preliminary data.</text>
</comment>
<gene>
    <name evidence="7" type="ORF">PACLA_8A011613</name>
</gene>
<dbReference type="Pfam" id="PF12012">
    <property type="entry name" value="DUF3504"/>
    <property type="match status" value="1"/>
</dbReference>
<dbReference type="InterPro" id="IPR057926">
    <property type="entry name" value="QRICH1_dom"/>
</dbReference>
<dbReference type="OrthoDB" id="5987784at2759"/>
<dbReference type="GO" id="GO:0015074">
    <property type="term" value="P:DNA integration"/>
    <property type="evidence" value="ECO:0007669"/>
    <property type="project" value="InterPro"/>
</dbReference>
<keyword evidence="8" id="KW-1185">Reference proteome</keyword>
<name>A0A7D9D9S0_PARCT</name>
<dbReference type="PANTHER" id="PTHR21446:SF13">
    <property type="entry name" value="DUF3504 DOMAIN-CONTAINING PROTEIN"/>
    <property type="match status" value="1"/>
</dbReference>
<dbReference type="AlphaFoldDB" id="A0A7D9D9S0"/>
<reference evidence="7" key="1">
    <citation type="submission" date="2020-04" db="EMBL/GenBank/DDBJ databases">
        <authorList>
            <person name="Alioto T."/>
            <person name="Alioto T."/>
            <person name="Gomez Garrido J."/>
        </authorList>
    </citation>
    <scope>NUCLEOTIDE SEQUENCE</scope>
    <source>
        <strain evidence="7">A484AB</strain>
    </source>
</reference>
<dbReference type="SUPFAM" id="SSF56349">
    <property type="entry name" value="DNA breaking-rejoining enzymes"/>
    <property type="match status" value="1"/>
</dbReference>
<evidence type="ECO:0000256" key="2">
    <source>
        <dbReference type="ARBA" id="ARBA00022553"/>
    </source>
</evidence>
<dbReference type="InterPro" id="IPR052787">
    <property type="entry name" value="MAVS"/>
</dbReference>
<evidence type="ECO:0000259" key="5">
    <source>
        <dbReference type="Pfam" id="PF12012"/>
    </source>
</evidence>
<protein>
    <submittedName>
        <fullName evidence="7">Zinc finger MYM-type 3-like</fullName>
    </submittedName>
</protein>
<keyword evidence="2" id="KW-0597">Phosphoprotein</keyword>
<dbReference type="CDD" id="cd00397">
    <property type="entry name" value="DNA_BRE_C"/>
    <property type="match status" value="1"/>
</dbReference>
<dbReference type="InterPro" id="IPR011010">
    <property type="entry name" value="DNA_brk_join_enz"/>
</dbReference>
<evidence type="ECO:0000259" key="6">
    <source>
        <dbReference type="Pfam" id="PF25561"/>
    </source>
</evidence>
<keyword evidence="3" id="KW-0832">Ubl conjugation</keyword>
<dbReference type="EMBL" id="CACRXK020000283">
    <property type="protein sequence ID" value="CAB3980361.1"/>
    <property type="molecule type" value="Genomic_DNA"/>
</dbReference>
<evidence type="ECO:0000256" key="4">
    <source>
        <dbReference type="ARBA" id="ARBA00023172"/>
    </source>
</evidence>
<accession>A0A7D9D9S0</accession>
<evidence type="ECO:0000313" key="7">
    <source>
        <dbReference type="EMBL" id="CAB3980361.1"/>
    </source>
</evidence>
<evidence type="ECO:0000256" key="1">
    <source>
        <dbReference type="ARBA" id="ARBA00022499"/>
    </source>
</evidence>
<dbReference type="Pfam" id="PF25561">
    <property type="entry name" value="QRICH1"/>
    <property type="match status" value="1"/>
</dbReference>
<evidence type="ECO:0000256" key="3">
    <source>
        <dbReference type="ARBA" id="ARBA00022843"/>
    </source>
</evidence>
<dbReference type="GO" id="GO:0006310">
    <property type="term" value="P:DNA recombination"/>
    <property type="evidence" value="ECO:0007669"/>
    <property type="project" value="UniProtKB-KW"/>
</dbReference>
<feature type="domain" description="QRICH1-like" evidence="6">
    <location>
        <begin position="2"/>
        <end position="65"/>
    </location>
</feature>
<proteinExistence type="predicted"/>